<dbReference type="SUPFAM" id="SSF56925">
    <property type="entry name" value="OMPA-like"/>
    <property type="match status" value="1"/>
</dbReference>
<reference evidence="4" key="1">
    <citation type="journal article" date="2020" name="J. ISSAAS">
        <title>Lactobacilli and other gastrointestinal microbiota of Peromyscus leucopus, reservoir host for agents of Lyme disease and other zoonoses in North America.</title>
        <authorList>
            <person name="Milovic A."/>
            <person name="Bassam K."/>
            <person name="Shao H."/>
            <person name="Chatzistamou I."/>
            <person name="Tufts D.M."/>
            <person name="Diuk-Wasser M."/>
            <person name="Barbour A.G."/>
        </authorList>
    </citation>
    <scope>NUCLEOTIDE SEQUENCE</scope>
    <source>
        <strain evidence="4">LL90</strain>
    </source>
</reference>
<dbReference type="AlphaFoldDB" id="A0A6G8F1Z5"/>
<dbReference type="InterPro" id="IPR027385">
    <property type="entry name" value="Beta-barrel_OMP"/>
</dbReference>
<protein>
    <recommendedName>
        <fullName evidence="3">Outer membrane protein beta-barrel domain-containing protein</fullName>
    </recommendedName>
</protein>
<evidence type="ECO:0000256" key="2">
    <source>
        <dbReference type="SAM" id="SignalP"/>
    </source>
</evidence>
<evidence type="ECO:0000256" key="1">
    <source>
        <dbReference type="ARBA" id="ARBA00022729"/>
    </source>
</evidence>
<sequence>MRKLVTKLAALAALTAIATPAEAIENVYRPYLGINYAHTRANAKKLRPNYNSAVAVLGSVYNRYFGTEVFYQYAGKDDFRHQALKNTTFNAYGLDMLAYLPLGCKGRIAPLATAGIGQYTFKQKFTNGGHNDDHGWGYRFGAGLQYNIDDNWAVRAIARYIHTDKIHNYDHLTEYTAGLRYTF</sequence>
<accession>A0A6G8F1Z5</accession>
<feature type="domain" description="Outer membrane protein beta-barrel" evidence="3">
    <location>
        <begin position="9"/>
        <end position="183"/>
    </location>
</feature>
<proteinExistence type="predicted"/>
<feature type="chain" id="PRO_5026078445" description="Outer membrane protein beta-barrel domain-containing protein" evidence="2">
    <location>
        <begin position="24"/>
        <end position="183"/>
    </location>
</feature>
<feature type="signal peptide" evidence="2">
    <location>
        <begin position="1"/>
        <end position="23"/>
    </location>
</feature>
<gene>
    <name evidence="4" type="ORF">PlAlph_0580</name>
</gene>
<name>A0A6G8F1Z5_9PROT</name>
<evidence type="ECO:0000259" key="3">
    <source>
        <dbReference type="Pfam" id="PF13505"/>
    </source>
</evidence>
<dbReference type="Pfam" id="PF13505">
    <property type="entry name" value="OMP_b-brl"/>
    <property type="match status" value="1"/>
</dbReference>
<organism evidence="4">
    <name type="scientific">uncultured Alphaproteobacteria bacterium</name>
    <dbReference type="NCBI Taxonomy" id="91750"/>
    <lineage>
        <taxon>Bacteria</taxon>
        <taxon>Pseudomonadati</taxon>
        <taxon>Pseudomonadota</taxon>
        <taxon>Alphaproteobacteria</taxon>
        <taxon>environmental samples</taxon>
    </lineage>
</organism>
<evidence type="ECO:0000313" key="4">
    <source>
        <dbReference type="EMBL" id="QIM10304.1"/>
    </source>
</evidence>
<dbReference type="Gene3D" id="2.40.160.20">
    <property type="match status" value="1"/>
</dbReference>
<dbReference type="EMBL" id="MN990728">
    <property type="protein sequence ID" value="QIM10304.1"/>
    <property type="molecule type" value="Genomic_DNA"/>
</dbReference>
<dbReference type="InterPro" id="IPR011250">
    <property type="entry name" value="OMP/PagP_B-barrel"/>
</dbReference>
<keyword evidence="1 2" id="KW-0732">Signal</keyword>